<evidence type="ECO:0000256" key="1">
    <source>
        <dbReference type="ARBA" id="ARBA00008950"/>
    </source>
</evidence>
<keyword evidence="5" id="KW-1185">Reference proteome</keyword>
<dbReference type="InterPro" id="IPR041802">
    <property type="entry name" value="MPP_YfcE"/>
</dbReference>
<dbReference type="STRING" id="500633.CLOHIR_00752"/>
<dbReference type="InterPro" id="IPR000979">
    <property type="entry name" value="Phosphodiesterase_MJ0936/Vps29"/>
</dbReference>
<dbReference type="Gene3D" id="3.60.21.10">
    <property type="match status" value="1"/>
</dbReference>
<dbReference type="SUPFAM" id="SSF56300">
    <property type="entry name" value="Metallo-dependent phosphatases"/>
    <property type="match status" value="1"/>
</dbReference>
<sequence>MKIGIVSDTHRLVRNMDKAIPYLENCDLIIHAGDNYSDARYIYGETGVNVMAVVGNCDFEDAEDELLFDFGGKKFFVCHGHRYDVKYGTKFLQTKAEREGADIVVFGHTHETFSEVINGTLYINPGSLSLPRGGSKRGFAILEIDGDNIKVKEVEI</sequence>
<dbReference type="PANTHER" id="PTHR11124">
    <property type="entry name" value="VACUOLAR SORTING PROTEIN VPS29"/>
    <property type="match status" value="1"/>
</dbReference>
<keyword evidence="4" id="KW-0378">Hydrolase</keyword>
<dbReference type="OrthoDB" id="9800565at2"/>
<gene>
    <name evidence="4" type="ORF">CLOHIR_00752</name>
</gene>
<comment type="cofactor">
    <cofactor evidence="2">
        <name>a divalent metal cation</name>
        <dbReference type="ChEBI" id="CHEBI:60240"/>
    </cofactor>
</comment>
<dbReference type="EMBL" id="ABWP01000030">
    <property type="protein sequence ID" value="EEA85548.1"/>
    <property type="molecule type" value="Genomic_DNA"/>
</dbReference>
<evidence type="ECO:0000313" key="4">
    <source>
        <dbReference type="EMBL" id="EEA85548.1"/>
    </source>
</evidence>
<comment type="caution">
    <text evidence="4">The sequence shown here is derived from an EMBL/GenBank/DDBJ whole genome shotgun (WGS) entry which is preliminary data.</text>
</comment>
<dbReference type="InterPro" id="IPR029052">
    <property type="entry name" value="Metallo-depent_PP-like"/>
</dbReference>
<feature type="domain" description="Calcineurin-like phosphoesterase" evidence="3">
    <location>
        <begin position="1"/>
        <end position="146"/>
    </location>
</feature>
<dbReference type="Pfam" id="PF12850">
    <property type="entry name" value="Metallophos_2"/>
    <property type="match status" value="1"/>
</dbReference>
<keyword evidence="2" id="KW-0479">Metal-binding</keyword>
<protein>
    <recommendedName>
        <fullName evidence="2">Phosphoesterase</fullName>
        <ecNumber evidence="2">3.1.4.-</ecNumber>
    </recommendedName>
</protein>
<dbReference type="InterPro" id="IPR024654">
    <property type="entry name" value="Calcineurin-like_PHP_lpxH"/>
</dbReference>
<reference evidence="4 5" key="2">
    <citation type="submission" date="2008-10" db="EMBL/GenBank/DDBJ databases">
        <title>Draft genome sequence of Clostridium hiranonis (DSM 13275).</title>
        <authorList>
            <person name="Sudarsanam P."/>
            <person name="Ley R."/>
            <person name="Guruge J."/>
            <person name="Turnbaugh P.J."/>
            <person name="Mahowald M."/>
            <person name="Liep D."/>
            <person name="Gordon J."/>
        </authorList>
    </citation>
    <scope>NUCLEOTIDE SEQUENCE [LARGE SCALE GENOMIC DNA]</scope>
    <source>
        <strain evidence="4 5">DSM 13275</strain>
    </source>
</reference>
<evidence type="ECO:0000313" key="5">
    <source>
        <dbReference type="Proteomes" id="UP000003178"/>
    </source>
</evidence>
<dbReference type="GO" id="GO:0016787">
    <property type="term" value="F:hydrolase activity"/>
    <property type="evidence" value="ECO:0007669"/>
    <property type="project" value="UniProtKB-UniRule"/>
</dbReference>
<dbReference type="RefSeq" id="WP_006439664.1">
    <property type="nucleotide sequence ID" value="NZ_DS995356.1"/>
</dbReference>
<accession>B6FY01</accession>
<dbReference type="Proteomes" id="UP000003178">
    <property type="component" value="Unassembled WGS sequence"/>
</dbReference>
<dbReference type="CDD" id="cd00841">
    <property type="entry name" value="MPP_YfcE"/>
    <property type="match status" value="1"/>
</dbReference>
<dbReference type="GO" id="GO:0046872">
    <property type="term" value="F:metal ion binding"/>
    <property type="evidence" value="ECO:0007669"/>
    <property type="project" value="UniProtKB-KW"/>
</dbReference>
<proteinExistence type="inferred from homology"/>
<comment type="similarity">
    <text evidence="1 2">Belongs to the metallophosphoesterase superfamily. YfcE family.</text>
</comment>
<organism evidence="4 5">
    <name type="scientific">Peptacetobacter hiranonis (strain DSM 13275 / JCM 10541 / KCTC 15199 / TO-931)</name>
    <name type="common">Clostridium hiranonis</name>
    <dbReference type="NCBI Taxonomy" id="500633"/>
    <lineage>
        <taxon>Bacteria</taxon>
        <taxon>Bacillati</taxon>
        <taxon>Bacillota</taxon>
        <taxon>Clostridia</taxon>
        <taxon>Peptostreptococcales</taxon>
        <taxon>Peptostreptococcaceae</taxon>
        <taxon>Peptacetobacter</taxon>
    </lineage>
</organism>
<dbReference type="AlphaFoldDB" id="B6FY01"/>
<dbReference type="HOGENOM" id="CLU_063749_2_1_9"/>
<evidence type="ECO:0000256" key="2">
    <source>
        <dbReference type="RuleBase" id="RU362039"/>
    </source>
</evidence>
<dbReference type="NCBIfam" id="TIGR00040">
    <property type="entry name" value="yfcE"/>
    <property type="match status" value="1"/>
</dbReference>
<reference evidence="4 5" key="1">
    <citation type="submission" date="2008-09" db="EMBL/GenBank/DDBJ databases">
        <authorList>
            <person name="Fulton L."/>
            <person name="Clifton S."/>
            <person name="Fulton B."/>
            <person name="Xu J."/>
            <person name="Minx P."/>
            <person name="Pepin K.H."/>
            <person name="Johnson M."/>
            <person name="Thiruvilangam P."/>
            <person name="Bhonagiri V."/>
            <person name="Nash W.E."/>
            <person name="Mardis E.R."/>
            <person name="Wilson R.K."/>
        </authorList>
    </citation>
    <scope>NUCLEOTIDE SEQUENCE [LARGE SCALE GENOMIC DNA]</scope>
    <source>
        <strain evidence="4 5">DSM 13275</strain>
    </source>
</reference>
<dbReference type="eggNOG" id="COG0622">
    <property type="taxonomic scope" value="Bacteria"/>
</dbReference>
<evidence type="ECO:0000259" key="3">
    <source>
        <dbReference type="Pfam" id="PF12850"/>
    </source>
</evidence>
<dbReference type="EC" id="3.1.4.-" evidence="2"/>
<name>B6FY01_PEPHT</name>